<keyword evidence="2" id="KW-1185">Reference proteome</keyword>
<organism evidence="1 2">
    <name type="scientific">Polyporus arcularius HHB13444</name>
    <dbReference type="NCBI Taxonomy" id="1314778"/>
    <lineage>
        <taxon>Eukaryota</taxon>
        <taxon>Fungi</taxon>
        <taxon>Dikarya</taxon>
        <taxon>Basidiomycota</taxon>
        <taxon>Agaricomycotina</taxon>
        <taxon>Agaricomycetes</taxon>
        <taxon>Polyporales</taxon>
        <taxon>Polyporaceae</taxon>
        <taxon>Polyporus</taxon>
    </lineage>
</organism>
<proteinExistence type="predicted"/>
<name>A0A5C3PDA1_9APHY</name>
<gene>
    <name evidence="1" type="ORF">K466DRAFT_101796</name>
</gene>
<dbReference type="Proteomes" id="UP000308197">
    <property type="component" value="Unassembled WGS sequence"/>
</dbReference>
<reference evidence="1 2" key="1">
    <citation type="journal article" date="2019" name="Nat. Ecol. Evol.">
        <title>Megaphylogeny resolves global patterns of mushroom evolution.</title>
        <authorList>
            <person name="Varga T."/>
            <person name="Krizsan K."/>
            <person name="Foldi C."/>
            <person name="Dima B."/>
            <person name="Sanchez-Garcia M."/>
            <person name="Sanchez-Ramirez S."/>
            <person name="Szollosi G.J."/>
            <person name="Szarkandi J.G."/>
            <person name="Papp V."/>
            <person name="Albert L."/>
            <person name="Andreopoulos W."/>
            <person name="Angelini C."/>
            <person name="Antonin V."/>
            <person name="Barry K.W."/>
            <person name="Bougher N.L."/>
            <person name="Buchanan P."/>
            <person name="Buyck B."/>
            <person name="Bense V."/>
            <person name="Catcheside P."/>
            <person name="Chovatia M."/>
            <person name="Cooper J."/>
            <person name="Damon W."/>
            <person name="Desjardin D."/>
            <person name="Finy P."/>
            <person name="Geml J."/>
            <person name="Haridas S."/>
            <person name="Hughes K."/>
            <person name="Justo A."/>
            <person name="Karasinski D."/>
            <person name="Kautmanova I."/>
            <person name="Kiss B."/>
            <person name="Kocsube S."/>
            <person name="Kotiranta H."/>
            <person name="LaButti K.M."/>
            <person name="Lechner B.E."/>
            <person name="Liimatainen K."/>
            <person name="Lipzen A."/>
            <person name="Lukacs Z."/>
            <person name="Mihaltcheva S."/>
            <person name="Morgado L.N."/>
            <person name="Niskanen T."/>
            <person name="Noordeloos M.E."/>
            <person name="Ohm R.A."/>
            <person name="Ortiz-Santana B."/>
            <person name="Ovrebo C."/>
            <person name="Racz N."/>
            <person name="Riley R."/>
            <person name="Savchenko A."/>
            <person name="Shiryaev A."/>
            <person name="Soop K."/>
            <person name="Spirin V."/>
            <person name="Szebenyi C."/>
            <person name="Tomsovsky M."/>
            <person name="Tulloss R.E."/>
            <person name="Uehling J."/>
            <person name="Grigoriev I.V."/>
            <person name="Vagvolgyi C."/>
            <person name="Papp T."/>
            <person name="Martin F.M."/>
            <person name="Miettinen O."/>
            <person name="Hibbett D.S."/>
            <person name="Nagy L.G."/>
        </authorList>
    </citation>
    <scope>NUCLEOTIDE SEQUENCE [LARGE SCALE GENOMIC DNA]</scope>
    <source>
        <strain evidence="1 2">HHB13444</strain>
    </source>
</reference>
<protein>
    <submittedName>
        <fullName evidence="1">Uncharacterized protein</fullName>
    </submittedName>
</protein>
<dbReference type="EMBL" id="ML211142">
    <property type="protein sequence ID" value="TFK87715.1"/>
    <property type="molecule type" value="Genomic_DNA"/>
</dbReference>
<evidence type="ECO:0000313" key="2">
    <source>
        <dbReference type="Proteomes" id="UP000308197"/>
    </source>
</evidence>
<sequence length="81" mass="9009">MTCTKLRLAWALPTGWHLPNPAGTSADQACRLLAMRRFNQPPSSSLADSFRIPWPVLAHEALRSPCCRIGRHPAPNQPTHE</sequence>
<accession>A0A5C3PDA1</accession>
<dbReference type="AlphaFoldDB" id="A0A5C3PDA1"/>
<evidence type="ECO:0000313" key="1">
    <source>
        <dbReference type="EMBL" id="TFK87715.1"/>
    </source>
</evidence>
<dbReference type="InParanoid" id="A0A5C3PDA1"/>